<evidence type="ECO:0000313" key="3">
    <source>
        <dbReference type="Proteomes" id="UP001610334"/>
    </source>
</evidence>
<name>A0ABR4HA71_9EURO</name>
<evidence type="ECO:0000313" key="2">
    <source>
        <dbReference type="EMBL" id="KAL2811662.1"/>
    </source>
</evidence>
<keyword evidence="3" id="KW-1185">Reference proteome</keyword>
<feature type="region of interest" description="Disordered" evidence="1">
    <location>
        <begin position="130"/>
        <end position="161"/>
    </location>
</feature>
<gene>
    <name evidence="2" type="ORF">BJX63DRAFT_270304</name>
</gene>
<feature type="compositionally biased region" description="Polar residues" evidence="1">
    <location>
        <begin position="140"/>
        <end position="161"/>
    </location>
</feature>
<reference evidence="2 3" key="1">
    <citation type="submission" date="2024-07" db="EMBL/GenBank/DDBJ databases">
        <title>Section-level genome sequencing and comparative genomics of Aspergillus sections Usti and Cavernicolus.</title>
        <authorList>
            <consortium name="Lawrence Berkeley National Laboratory"/>
            <person name="Nybo J.L."/>
            <person name="Vesth T.C."/>
            <person name="Theobald S."/>
            <person name="Frisvad J.C."/>
            <person name="Larsen T.O."/>
            <person name="Kjaerboelling I."/>
            <person name="Rothschild-Mancinelli K."/>
            <person name="Lyhne E.K."/>
            <person name="Kogle M.E."/>
            <person name="Barry K."/>
            <person name="Clum A."/>
            <person name="Na H."/>
            <person name="Ledsgaard L."/>
            <person name="Lin J."/>
            <person name="Lipzen A."/>
            <person name="Kuo A."/>
            <person name="Riley R."/>
            <person name="Mondo S."/>
            <person name="Labutti K."/>
            <person name="Haridas S."/>
            <person name="Pangalinan J."/>
            <person name="Salamov A.A."/>
            <person name="Simmons B.A."/>
            <person name="Magnuson J.K."/>
            <person name="Chen J."/>
            <person name="Drula E."/>
            <person name="Henrissat B."/>
            <person name="Wiebenga A."/>
            <person name="Lubbers R.J."/>
            <person name="Gomes A.C."/>
            <person name="Makela M.R."/>
            <person name="Stajich J."/>
            <person name="Grigoriev I.V."/>
            <person name="Mortensen U.H."/>
            <person name="De Vries R.P."/>
            <person name="Baker S.E."/>
            <person name="Andersen M.R."/>
        </authorList>
    </citation>
    <scope>NUCLEOTIDE SEQUENCE [LARGE SCALE GENOMIC DNA]</scope>
    <source>
        <strain evidence="2 3">CBS 588.65</strain>
    </source>
</reference>
<proteinExistence type="predicted"/>
<comment type="caution">
    <text evidence="2">The sequence shown here is derived from an EMBL/GenBank/DDBJ whole genome shotgun (WGS) entry which is preliminary data.</text>
</comment>
<organism evidence="2 3">
    <name type="scientific">Aspergillus granulosus</name>
    <dbReference type="NCBI Taxonomy" id="176169"/>
    <lineage>
        <taxon>Eukaryota</taxon>
        <taxon>Fungi</taxon>
        <taxon>Dikarya</taxon>
        <taxon>Ascomycota</taxon>
        <taxon>Pezizomycotina</taxon>
        <taxon>Eurotiomycetes</taxon>
        <taxon>Eurotiomycetidae</taxon>
        <taxon>Eurotiales</taxon>
        <taxon>Aspergillaceae</taxon>
        <taxon>Aspergillus</taxon>
        <taxon>Aspergillus subgen. Nidulantes</taxon>
    </lineage>
</organism>
<protein>
    <submittedName>
        <fullName evidence="2">Uncharacterized protein</fullName>
    </submittedName>
</protein>
<dbReference type="EMBL" id="JBFXLT010000055">
    <property type="protein sequence ID" value="KAL2811662.1"/>
    <property type="molecule type" value="Genomic_DNA"/>
</dbReference>
<dbReference type="Proteomes" id="UP001610334">
    <property type="component" value="Unassembled WGS sequence"/>
</dbReference>
<accession>A0ABR4HA71</accession>
<evidence type="ECO:0000256" key="1">
    <source>
        <dbReference type="SAM" id="MobiDB-lite"/>
    </source>
</evidence>
<sequence>MPILGLMRRLELVGPRPLKKKKKPPSNLAWLPTGKRLRKKVNDETITCLVPSRKLLPTGLAHWRYIIYSSTASTFPPTGRFGSGSSFHLHISDSLRVTHAELLYTALAIWQVRFVPTIICSGDFQNHNSLSSPVTPPTQWPENSRVRASSDSYPRGTSLSAANPAPGLVQLLG</sequence>